<proteinExistence type="inferred from homology"/>
<evidence type="ECO:0000313" key="9">
    <source>
        <dbReference type="Proteomes" id="UP000005408"/>
    </source>
</evidence>
<evidence type="ECO:0000256" key="5">
    <source>
        <dbReference type="ARBA" id="ARBA00034808"/>
    </source>
</evidence>
<dbReference type="PANTHER" id="PTHR13710:SF105">
    <property type="entry name" value="ATP-DEPENDENT DNA HELICASE Q1"/>
    <property type="match status" value="1"/>
</dbReference>
<reference evidence="8" key="1">
    <citation type="submission" date="2022-08" db="UniProtKB">
        <authorList>
            <consortium name="EnsemblMetazoa"/>
        </authorList>
    </citation>
    <scope>IDENTIFICATION</scope>
    <source>
        <strain evidence="8">05x7-T-G4-1.051#20</strain>
    </source>
</reference>
<evidence type="ECO:0000313" key="8">
    <source>
        <dbReference type="EnsemblMetazoa" id="G8066.2:cds"/>
    </source>
</evidence>
<dbReference type="GO" id="GO:0043138">
    <property type="term" value="F:3'-5' DNA helicase activity"/>
    <property type="evidence" value="ECO:0007669"/>
    <property type="project" value="UniProtKB-EC"/>
</dbReference>
<accession>A0A8W8NML1</accession>
<feature type="domain" description="DZIP3-like HEPN" evidence="6">
    <location>
        <begin position="72"/>
        <end position="182"/>
    </location>
</feature>
<dbReference type="GO" id="GO:0000724">
    <property type="term" value="P:double-strand break repair via homologous recombination"/>
    <property type="evidence" value="ECO:0007669"/>
    <property type="project" value="TreeGrafter"/>
</dbReference>
<evidence type="ECO:0000259" key="7">
    <source>
        <dbReference type="Pfam" id="PF20720"/>
    </source>
</evidence>
<evidence type="ECO:0000259" key="6">
    <source>
        <dbReference type="Pfam" id="PF18738"/>
    </source>
</evidence>
<dbReference type="Pfam" id="PF18738">
    <property type="entry name" value="HEPN_DZIP3"/>
    <property type="match status" value="1"/>
</dbReference>
<dbReference type="PANTHER" id="PTHR13710">
    <property type="entry name" value="DNA HELICASE RECQ FAMILY MEMBER"/>
    <property type="match status" value="1"/>
</dbReference>
<dbReference type="Proteomes" id="UP000005408">
    <property type="component" value="Unassembled WGS sequence"/>
</dbReference>
<evidence type="ECO:0000256" key="4">
    <source>
        <dbReference type="ARBA" id="ARBA00034617"/>
    </source>
</evidence>
<protein>
    <recommendedName>
        <fullName evidence="5">DNA 3'-5' helicase</fullName>
        <ecNumber evidence="5">5.6.2.4</ecNumber>
    </recommendedName>
</protein>
<dbReference type="InterPro" id="IPR049050">
    <property type="entry name" value="nSTAND3"/>
</dbReference>
<dbReference type="GO" id="GO:0009378">
    <property type="term" value="F:four-way junction helicase activity"/>
    <property type="evidence" value="ECO:0007669"/>
    <property type="project" value="TreeGrafter"/>
</dbReference>
<dbReference type="GO" id="GO:0005737">
    <property type="term" value="C:cytoplasm"/>
    <property type="evidence" value="ECO:0007669"/>
    <property type="project" value="TreeGrafter"/>
</dbReference>
<sequence>MANSKYASTRETTNFARVARIILGPCTDVLCAVLTNEICPSSLSQKVKTHLSMLPKWKKPPITKEQEKVIHNGNYLDFDITLLYFSLRNISSIQPHSKQWGNEPIPSDRSVSANIERIRLIRNEYGHCTDISISDTDFNKKVLDISSIIQDLEKHLGTSTVYQDAVVKIGNCCMDIEQESKYIKELLDLNKQIKDISVLYKRDILRWEEDDKVFLETHNFPEMLNQVRNQPYVTFVGAPGSGKTATARHIALKLQKEGYEICPVKEINKIENYCNRNIPQVFVIDDVLGIFGLNEHELHMMNKYREILRDPINPETKTLMTCREAVFKNEKISECILEKPENVVNLQSRQNSLNDDDKKNLLQTYTLDRDLLSSTNLASSSRMFPFLCKLYSNKKELEFYGPTFFLSPVPCIIKEMNSLKIHNKHQYASLVLLMVNGNILSENILNNENDGTNKIQKRHNLFVEMKRNILRKCKVSSTTESFEFIDALLQMEGTYTKKNDNEFTFIHDSMFEIIAYHFGHQFPELILKYASSDYIANNIKIVQNTIQKGKIEMEGKNDKFGEQIHENEPIIDLCIHLHESKSQMLAERLFKDVQDGEFYAVFGNEALKSQSLLQSFIAVLEKHSYYNLHSLLLTELEDSKLCKWNNEPNKAATENMKSFCLKHEAHYRVMNHRFNGFPKLTKSVRGIAWIILFGHHQILQYILSQMIREIGNVDDLFVNSFNKHFQPCSNKKQDVTEKMSSFNHSTVGEILKISTFGEGYKTDIDKDKYTVAGADSEPNVDTHVDTSVDKYCEPVIIEQCRLLCLGCYSGDLNTVQILLQHVNADTLNYKCDDEKIFRIKNPFIIALYVEVSTDVERVTSGYYNFVFVSPEVLVGESKWRDALKNPEFQKRHRLIVEAHTIIHWGEGKNQEAAFCEWFGHIGDVRSLCLKVPCLALTATACPSHRRKIMTKLCFRKNACVISDIPERTLK</sequence>
<dbReference type="InterPro" id="IPR027417">
    <property type="entry name" value="P-loop_NTPase"/>
</dbReference>
<keyword evidence="3" id="KW-0413">Isomerase</keyword>
<dbReference type="GO" id="GO:0003677">
    <property type="term" value="F:DNA binding"/>
    <property type="evidence" value="ECO:0007669"/>
    <property type="project" value="UniProtKB-KW"/>
</dbReference>
<dbReference type="EnsemblMetazoa" id="G8066.2">
    <property type="protein sequence ID" value="G8066.2:cds"/>
    <property type="gene ID" value="G8066"/>
</dbReference>
<dbReference type="SUPFAM" id="SSF52540">
    <property type="entry name" value="P-loop containing nucleoside triphosphate hydrolases"/>
    <property type="match status" value="1"/>
</dbReference>
<evidence type="ECO:0000256" key="3">
    <source>
        <dbReference type="ARBA" id="ARBA00023235"/>
    </source>
</evidence>
<dbReference type="InterPro" id="IPR041249">
    <property type="entry name" value="HEPN_DZIP3"/>
</dbReference>
<comment type="similarity">
    <text evidence="1">Belongs to the helicase family. RecQ subfamily.</text>
</comment>
<feature type="domain" description="Novel STAND NTPase 3" evidence="7">
    <location>
        <begin position="214"/>
        <end position="365"/>
    </location>
</feature>
<comment type="catalytic activity">
    <reaction evidence="4">
        <text>Couples ATP hydrolysis with the unwinding of duplex DNA by translocating in the 3'-5' direction.</text>
        <dbReference type="EC" id="5.6.2.4"/>
    </reaction>
</comment>
<dbReference type="Gene3D" id="3.40.50.300">
    <property type="entry name" value="P-loop containing nucleotide triphosphate hydrolases"/>
    <property type="match status" value="1"/>
</dbReference>
<keyword evidence="2" id="KW-0238">DNA-binding</keyword>
<dbReference type="GO" id="GO:0005694">
    <property type="term" value="C:chromosome"/>
    <property type="evidence" value="ECO:0007669"/>
    <property type="project" value="TreeGrafter"/>
</dbReference>
<keyword evidence="9" id="KW-1185">Reference proteome</keyword>
<evidence type="ECO:0000256" key="2">
    <source>
        <dbReference type="ARBA" id="ARBA00023125"/>
    </source>
</evidence>
<organism evidence="8 9">
    <name type="scientific">Magallana gigas</name>
    <name type="common">Pacific oyster</name>
    <name type="synonym">Crassostrea gigas</name>
    <dbReference type="NCBI Taxonomy" id="29159"/>
    <lineage>
        <taxon>Eukaryota</taxon>
        <taxon>Metazoa</taxon>
        <taxon>Spiralia</taxon>
        <taxon>Lophotrochozoa</taxon>
        <taxon>Mollusca</taxon>
        <taxon>Bivalvia</taxon>
        <taxon>Autobranchia</taxon>
        <taxon>Pteriomorphia</taxon>
        <taxon>Ostreida</taxon>
        <taxon>Ostreoidea</taxon>
        <taxon>Ostreidae</taxon>
        <taxon>Magallana</taxon>
    </lineage>
</organism>
<dbReference type="EC" id="5.6.2.4" evidence="5"/>
<evidence type="ECO:0000256" key="1">
    <source>
        <dbReference type="ARBA" id="ARBA00005446"/>
    </source>
</evidence>
<dbReference type="AlphaFoldDB" id="A0A8W8NML1"/>
<dbReference type="Pfam" id="PF20720">
    <property type="entry name" value="nSTAND3"/>
    <property type="match status" value="1"/>
</dbReference>
<name>A0A8W8NML1_MAGGI</name>